<organism evidence="1 2">
    <name type="scientific">Peribacillus simplex</name>
    <dbReference type="NCBI Taxonomy" id="1478"/>
    <lineage>
        <taxon>Bacteria</taxon>
        <taxon>Bacillati</taxon>
        <taxon>Bacillota</taxon>
        <taxon>Bacilli</taxon>
        <taxon>Bacillales</taxon>
        <taxon>Bacillaceae</taxon>
        <taxon>Peribacillus</taxon>
    </lineage>
</organism>
<dbReference type="RefSeq" id="WP_305162209.1">
    <property type="nucleotide sequence ID" value="NZ_JAUUTP010000034.1"/>
</dbReference>
<dbReference type="Pfam" id="PF13289">
    <property type="entry name" value="SIR2_2"/>
    <property type="match status" value="1"/>
</dbReference>
<dbReference type="Proteomes" id="UP001178277">
    <property type="component" value="Unassembled WGS sequence"/>
</dbReference>
<evidence type="ECO:0000313" key="2">
    <source>
        <dbReference type="Proteomes" id="UP001178277"/>
    </source>
</evidence>
<dbReference type="AlphaFoldDB" id="A0AA90P446"/>
<evidence type="ECO:0000313" key="1">
    <source>
        <dbReference type="EMBL" id="MDP1421161.1"/>
    </source>
</evidence>
<comment type="caution">
    <text evidence="1">The sequence shown here is derived from an EMBL/GenBank/DDBJ whole genome shotgun (WGS) entry which is preliminary data.</text>
</comment>
<accession>A0AA90P446</accession>
<proteinExistence type="predicted"/>
<dbReference type="EMBL" id="JAUUTP010000034">
    <property type="protein sequence ID" value="MDP1421161.1"/>
    <property type="molecule type" value="Genomic_DNA"/>
</dbReference>
<gene>
    <name evidence="1" type="ORF">Q8G35_22970</name>
</gene>
<reference evidence="1" key="1">
    <citation type="submission" date="2023-07" db="EMBL/GenBank/DDBJ databases">
        <title>Murine gut Bacillus species.</title>
        <authorList>
            <person name="Gutman E."/>
            <person name="Hashuel R."/>
            <person name="Litvak Y."/>
        </authorList>
    </citation>
    <scope>NUCLEOTIDE SEQUENCE</scope>
    <source>
        <strain evidence="1">RU283</strain>
    </source>
</reference>
<protein>
    <submittedName>
        <fullName evidence="1">SIR2 family protein</fullName>
    </submittedName>
</protein>
<name>A0AA90P446_9BACI</name>
<sequence length="832" mass="96981">MNLEEAIKHALNGEGILFAGAGFSTGVKNQNGQAFKRANELCEVLCKELEIEFYNDLGYISQKFIREKGEDALISFLQKEFISLEALDLHKEIIKINWKRIYTTNYDDVIEKASDETGLSRIPITLGRDPKTCIDKSNLVIHLNGYIKDLVPVKLYSEFKLSRESYINDSFTDSKWATLFRHDIENARVIFFVGYSLNYDIDIQRILSTNEHIRKKCFFITKEDTNQISIDIMNDVGKVETIGIEGFSNKIKKITEEYIPLEFKDDSFYSFNHLNTNDISIEDIRDKNVIDLFIKGDVSFSHIFNYGNEKGKYLVNRTQVSRVLNDFENGMKLAIIHSNLGNGKTMFINNLISNLIKDGNQVFILNNKTETYISEVEKISKIKGNKYIFIENYNLHLEELRAFKLFDSKEMKFVVTARSFINDGFYLHLTNAMNLEDENVGIYEVNRLNQEELLSLICLLNEYHLWGEESTLNNNAKLRLLRTEYKGTFQSILLGLLKSKIMVEKVNQILRVIEDNNELEEIIFTSFINSIVKLNLQLDDIIYLLEQVKFSARITRDPDVNELIDVKQNKIIVKSSVLAQHVIKNTKNSSKVIDLLIKLMQSADSKDISGKYRPLMKLLVSFSNLRLIMSEEGVDFSNHIIKYYENIKNLQFNRRNPFFWFQYAIARLDLKQYAEAKIYFDNAYSYAREMDAFDTFQLNTHYARYLLESEIHYGKDSSSAFGNFIKAHELIYHNRNKPLSLHYPLRHAKYYLEIYNKFYSGFSEAEQSKFVYSCHQIIEKIEQYKEAMNRNERAIHSVVIESEQKIKTILHKIRNLNVINKTPSKTSKGIKS</sequence>